<evidence type="ECO:0000313" key="9">
    <source>
        <dbReference type="EMBL" id="MFC4872737.1"/>
    </source>
</evidence>
<keyword evidence="5 7" id="KW-0238">DNA-binding</keyword>
<dbReference type="EMBL" id="JBHSJJ010000007">
    <property type="protein sequence ID" value="MFC4872737.1"/>
    <property type="molecule type" value="Genomic_DNA"/>
</dbReference>
<dbReference type="InterPro" id="IPR037914">
    <property type="entry name" value="SpoVT-AbrB_sf"/>
</dbReference>
<dbReference type="HAMAP" id="MF_01008">
    <property type="entry name" value="MraZ"/>
    <property type="match status" value="1"/>
</dbReference>
<keyword evidence="3" id="KW-0677">Repeat</keyword>
<dbReference type="InterPro" id="IPR020603">
    <property type="entry name" value="MraZ_dom"/>
</dbReference>
<evidence type="ECO:0000256" key="7">
    <source>
        <dbReference type="HAMAP-Rule" id="MF_01008"/>
    </source>
</evidence>
<evidence type="ECO:0000256" key="4">
    <source>
        <dbReference type="ARBA" id="ARBA00023015"/>
    </source>
</evidence>
<evidence type="ECO:0000256" key="6">
    <source>
        <dbReference type="ARBA" id="ARBA00023163"/>
    </source>
</evidence>
<keyword evidence="2 7" id="KW-0963">Cytoplasm</keyword>
<feature type="domain" description="SpoVT-AbrB" evidence="8">
    <location>
        <begin position="7"/>
        <end position="53"/>
    </location>
</feature>
<feature type="domain" description="SpoVT-AbrB" evidence="8">
    <location>
        <begin position="82"/>
        <end position="125"/>
    </location>
</feature>
<sequence>MAFFTGEYECKLDAKGRLVLPAKMKASLPESLGHELMLRRGLEPCLELLTMLEVKKDYSRLASLDDTQDEVRNFRRSYFRREAPVELDNAGRLLIPRTMMRHAQLEKEAIVVGIGVKIEIWNPDLYEEFIIKEEKIFNELNKKYLKKGG</sequence>
<dbReference type="InterPro" id="IPR035642">
    <property type="entry name" value="MraZ_N"/>
</dbReference>
<evidence type="ECO:0000259" key="8">
    <source>
        <dbReference type="PROSITE" id="PS51740"/>
    </source>
</evidence>
<organism evidence="9 10">
    <name type="scientific">Negadavirga shengliensis</name>
    <dbReference type="NCBI Taxonomy" id="1389218"/>
    <lineage>
        <taxon>Bacteria</taxon>
        <taxon>Pseudomonadati</taxon>
        <taxon>Bacteroidota</taxon>
        <taxon>Cytophagia</taxon>
        <taxon>Cytophagales</taxon>
        <taxon>Cyclobacteriaceae</taxon>
        <taxon>Negadavirga</taxon>
    </lineage>
</organism>
<keyword evidence="4 7" id="KW-0805">Transcription regulation</keyword>
<keyword evidence="10" id="KW-1185">Reference proteome</keyword>
<comment type="subunit">
    <text evidence="7">Forms oligomers.</text>
</comment>
<evidence type="ECO:0000256" key="5">
    <source>
        <dbReference type="ARBA" id="ARBA00023125"/>
    </source>
</evidence>
<dbReference type="CDD" id="cd16321">
    <property type="entry name" value="MraZ_C"/>
    <property type="match status" value="1"/>
</dbReference>
<keyword evidence="6 7" id="KW-0804">Transcription</keyword>
<dbReference type="InterPro" id="IPR038619">
    <property type="entry name" value="MraZ_sf"/>
</dbReference>
<dbReference type="SUPFAM" id="SSF89447">
    <property type="entry name" value="AbrB/MazE/MraZ-like"/>
    <property type="match status" value="1"/>
</dbReference>
<dbReference type="InterPro" id="IPR003444">
    <property type="entry name" value="MraZ"/>
</dbReference>
<evidence type="ECO:0000256" key="2">
    <source>
        <dbReference type="ARBA" id="ARBA00022490"/>
    </source>
</evidence>
<comment type="similarity">
    <text evidence="7">Belongs to the MraZ family.</text>
</comment>
<evidence type="ECO:0000313" key="10">
    <source>
        <dbReference type="Proteomes" id="UP001595818"/>
    </source>
</evidence>
<dbReference type="NCBIfam" id="TIGR00242">
    <property type="entry name" value="division/cell wall cluster transcriptional repressor MraZ"/>
    <property type="match status" value="1"/>
</dbReference>
<accession>A0ABV9T1Y8</accession>
<evidence type="ECO:0000256" key="3">
    <source>
        <dbReference type="ARBA" id="ARBA00022737"/>
    </source>
</evidence>
<gene>
    <name evidence="7 9" type="primary">mraZ</name>
    <name evidence="9" type="ORF">ACFPFU_13660</name>
</gene>
<dbReference type="Proteomes" id="UP001595818">
    <property type="component" value="Unassembled WGS sequence"/>
</dbReference>
<dbReference type="InterPro" id="IPR007159">
    <property type="entry name" value="SpoVT-AbrB_dom"/>
</dbReference>
<dbReference type="PANTHER" id="PTHR34701:SF1">
    <property type="entry name" value="TRANSCRIPTIONAL REGULATOR MRAZ"/>
    <property type="match status" value="1"/>
</dbReference>
<dbReference type="RefSeq" id="WP_377065320.1">
    <property type="nucleotide sequence ID" value="NZ_JBHSJJ010000007.1"/>
</dbReference>
<dbReference type="PANTHER" id="PTHR34701">
    <property type="entry name" value="TRANSCRIPTIONAL REGULATOR MRAZ"/>
    <property type="match status" value="1"/>
</dbReference>
<dbReference type="PROSITE" id="PS51740">
    <property type="entry name" value="SPOVT_ABRB"/>
    <property type="match status" value="2"/>
</dbReference>
<reference evidence="10" key="1">
    <citation type="journal article" date="2019" name="Int. J. Syst. Evol. Microbiol.">
        <title>The Global Catalogue of Microorganisms (GCM) 10K type strain sequencing project: providing services to taxonomists for standard genome sequencing and annotation.</title>
        <authorList>
            <consortium name="The Broad Institute Genomics Platform"/>
            <consortium name="The Broad Institute Genome Sequencing Center for Infectious Disease"/>
            <person name="Wu L."/>
            <person name="Ma J."/>
        </authorList>
    </citation>
    <scope>NUCLEOTIDE SEQUENCE [LARGE SCALE GENOMIC DNA]</scope>
    <source>
        <strain evidence="10">CGMCC 4.7466</strain>
    </source>
</reference>
<protein>
    <recommendedName>
        <fullName evidence="1 7">Transcriptional regulator MraZ</fullName>
    </recommendedName>
</protein>
<proteinExistence type="inferred from homology"/>
<evidence type="ECO:0000256" key="1">
    <source>
        <dbReference type="ARBA" id="ARBA00013860"/>
    </source>
</evidence>
<dbReference type="InterPro" id="IPR035644">
    <property type="entry name" value="MraZ_C"/>
</dbReference>
<dbReference type="Gene3D" id="3.40.1550.20">
    <property type="entry name" value="Transcriptional regulator MraZ domain"/>
    <property type="match status" value="1"/>
</dbReference>
<dbReference type="Pfam" id="PF02381">
    <property type="entry name" value="MraZ"/>
    <property type="match status" value="2"/>
</dbReference>
<name>A0ABV9T1Y8_9BACT</name>
<comment type="subcellular location">
    <subcellularLocation>
        <location evidence="7">Cytoplasm</location>
        <location evidence="7">Nucleoid</location>
    </subcellularLocation>
</comment>
<dbReference type="CDD" id="cd16320">
    <property type="entry name" value="MraZ_N"/>
    <property type="match status" value="1"/>
</dbReference>
<comment type="caution">
    <text evidence="9">The sequence shown here is derived from an EMBL/GenBank/DDBJ whole genome shotgun (WGS) entry which is preliminary data.</text>
</comment>